<dbReference type="PIRSF" id="PIRSF018153">
    <property type="entry name" value="Glyco_trans_15"/>
    <property type="match status" value="1"/>
</dbReference>
<evidence type="ECO:0000256" key="2">
    <source>
        <dbReference type="ARBA" id="ARBA00007677"/>
    </source>
</evidence>
<comment type="similarity">
    <text evidence="2">Belongs to the glycosyltransferase 15 family.</text>
</comment>
<feature type="transmembrane region" description="Helical" evidence="7">
    <location>
        <begin position="12"/>
        <end position="31"/>
    </location>
</feature>
<dbReference type="GO" id="GO:0000032">
    <property type="term" value="P:cell wall mannoprotein biosynthetic process"/>
    <property type="evidence" value="ECO:0000318"/>
    <property type="project" value="GO_Central"/>
</dbReference>
<evidence type="ECO:0000256" key="1">
    <source>
        <dbReference type="ARBA" id="ARBA00004240"/>
    </source>
</evidence>
<evidence type="ECO:0000256" key="6">
    <source>
        <dbReference type="PIRSR" id="PIRSR018153-1"/>
    </source>
</evidence>
<sequence>MDRPVSRLLRTKFLLLWFTIVALLFLGHTYWKNTHWYYLKKLRPVTENHDAPFYKGCKNVHEEATLHPRMNATFMVLTRNSELDGVISSMKNIEQRFNRHFNYPYTFLNDEPFTEHFKQTVSKYTNSKVEFGVIAPELWDYPPTVDREWVKEVMEEQTSVVYASMPSYHKMCHFFSGTFFQHPLIQKYEWYWRLEPDVTFSCDISYDPFYYMQKHNKVYGFVIAIRELAETVPNLFRYTLAHKKKYNLNTTDMWEFFLDMSYSDTVEKLKEEQKGKSVYVLPEPPLEELDGQQYNMCHFWSNFEIARVDFFQSQAYMDYINTLEEAGGFWAERWGDAPVHSLAAGLLLSKSQVHYFRDLGYQHSTIQHCGQEYGCNCDCPYDVPEIETKDGSCTKEWARIMGGFLD</sequence>
<evidence type="ECO:0000256" key="3">
    <source>
        <dbReference type="ARBA" id="ARBA00022676"/>
    </source>
</evidence>
<dbReference type="eggNOG" id="KOG4472">
    <property type="taxonomic scope" value="Eukaryota"/>
</dbReference>
<accession>B6K399</accession>
<keyword evidence="7" id="KW-0812">Transmembrane</keyword>
<feature type="active site" description="Nucleophile" evidence="6">
    <location>
        <position position="304"/>
    </location>
</feature>
<dbReference type="Gene3D" id="3.90.550.10">
    <property type="entry name" value="Spore Coat Polysaccharide Biosynthesis Protein SpsA, Chain A"/>
    <property type="match status" value="1"/>
</dbReference>
<dbReference type="RefSeq" id="XP_002174249.1">
    <property type="nucleotide sequence ID" value="XM_002174213.2"/>
</dbReference>
<dbReference type="GO" id="GO:0005783">
    <property type="term" value="C:endoplasmic reticulum"/>
    <property type="evidence" value="ECO:0007669"/>
    <property type="project" value="UniProtKB-SubCell"/>
</dbReference>
<evidence type="ECO:0000313" key="8">
    <source>
        <dbReference type="EMBL" id="EEB07956.1"/>
    </source>
</evidence>
<gene>
    <name evidence="9" type="primary">omh5</name>
    <name evidence="8" type="ORF">SJAG_03082</name>
</gene>
<dbReference type="GO" id="GO:0016020">
    <property type="term" value="C:membrane"/>
    <property type="evidence" value="ECO:0007669"/>
    <property type="project" value="InterPro"/>
</dbReference>
<dbReference type="OrthoDB" id="439943at2759"/>
<proteinExistence type="inferred from homology"/>
<keyword evidence="3 8" id="KW-0328">Glycosyltransferase</keyword>
<evidence type="ECO:0000313" key="10">
    <source>
        <dbReference type="Proteomes" id="UP000001744"/>
    </source>
</evidence>
<name>B6K399_SCHJY</name>
<dbReference type="Proteomes" id="UP000001744">
    <property type="component" value="Unassembled WGS sequence"/>
</dbReference>
<protein>
    <submittedName>
        <fullName evidence="8">Mannosyltransferase complex subunit</fullName>
    </submittedName>
</protein>
<dbReference type="STRING" id="402676.B6K399"/>
<dbReference type="PANTHER" id="PTHR31121:SF2">
    <property type="entry name" value="MANNOSYLTRANSFERASE KTR5-RELATED"/>
    <property type="match status" value="1"/>
</dbReference>
<dbReference type="GO" id="GO:0006487">
    <property type="term" value="P:protein N-linked glycosylation"/>
    <property type="evidence" value="ECO:0000318"/>
    <property type="project" value="GO_Central"/>
</dbReference>
<dbReference type="JaponicusDB" id="SJAG_03082">
    <property type="gene designation" value="omh5"/>
</dbReference>
<reference evidence="8 10" key="1">
    <citation type="journal article" date="2011" name="Science">
        <title>Comparative functional genomics of the fission yeasts.</title>
        <authorList>
            <person name="Rhind N."/>
            <person name="Chen Z."/>
            <person name="Yassour M."/>
            <person name="Thompson D.A."/>
            <person name="Haas B.J."/>
            <person name="Habib N."/>
            <person name="Wapinski I."/>
            <person name="Roy S."/>
            <person name="Lin M.F."/>
            <person name="Heiman D.I."/>
            <person name="Young S.K."/>
            <person name="Furuya K."/>
            <person name="Guo Y."/>
            <person name="Pidoux A."/>
            <person name="Chen H.M."/>
            <person name="Robbertse B."/>
            <person name="Goldberg J.M."/>
            <person name="Aoki K."/>
            <person name="Bayne E.H."/>
            <person name="Berlin A.M."/>
            <person name="Desjardins C.A."/>
            <person name="Dobbs E."/>
            <person name="Dukaj L."/>
            <person name="Fan L."/>
            <person name="FitzGerald M.G."/>
            <person name="French C."/>
            <person name="Gujja S."/>
            <person name="Hansen K."/>
            <person name="Keifenheim D."/>
            <person name="Levin J.Z."/>
            <person name="Mosher R.A."/>
            <person name="Mueller C.A."/>
            <person name="Pfiffner J."/>
            <person name="Priest M."/>
            <person name="Russ C."/>
            <person name="Smialowska A."/>
            <person name="Swoboda P."/>
            <person name="Sykes S.M."/>
            <person name="Vaughn M."/>
            <person name="Vengrova S."/>
            <person name="Yoder R."/>
            <person name="Zeng Q."/>
            <person name="Allshire R."/>
            <person name="Baulcombe D."/>
            <person name="Birren B.W."/>
            <person name="Brown W."/>
            <person name="Ekwall K."/>
            <person name="Kellis M."/>
            <person name="Leatherwood J."/>
            <person name="Levin H."/>
            <person name="Margalit H."/>
            <person name="Martienssen R."/>
            <person name="Nieduszynski C.A."/>
            <person name="Spatafora J.W."/>
            <person name="Friedman N."/>
            <person name="Dalgaard J.Z."/>
            <person name="Baumann P."/>
            <person name="Niki H."/>
            <person name="Regev A."/>
            <person name="Nusbaum C."/>
        </authorList>
    </citation>
    <scope>NUCLEOTIDE SEQUENCE [LARGE SCALE GENOMIC DNA]</scope>
    <source>
        <strain evidence="10">yFS275 / FY16936</strain>
    </source>
</reference>
<organism evidence="8 10">
    <name type="scientific">Schizosaccharomyces japonicus (strain yFS275 / FY16936)</name>
    <name type="common">Fission yeast</name>
    <dbReference type="NCBI Taxonomy" id="402676"/>
    <lineage>
        <taxon>Eukaryota</taxon>
        <taxon>Fungi</taxon>
        <taxon>Dikarya</taxon>
        <taxon>Ascomycota</taxon>
        <taxon>Taphrinomycotina</taxon>
        <taxon>Schizosaccharomycetes</taxon>
        <taxon>Schizosaccharomycetales</taxon>
        <taxon>Schizosaccharomycetaceae</taxon>
        <taxon>Schizosaccharomyces</taxon>
    </lineage>
</organism>
<dbReference type="HOGENOM" id="CLU_024327_2_1_1"/>
<dbReference type="GO" id="GO:0005794">
    <property type="term" value="C:Golgi apparatus"/>
    <property type="evidence" value="ECO:0000318"/>
    <property type="project" value="GO_Central"/>
</dbReference>
<dbReference type="AlphaFoldDB" id="B6K399"/>
<evidence type="ECO:0000256" key="7">
    <source>
        <dbReference type="SAM" id="Phobius"/>
    </source>
</evidence>
<dbReference type="GeneID" id="7048997"/>
<keyword evidence="5" id="KW-0256">Endoplasmic reticulum</keyword>
<dbReference type="InterPro" id="IPR029044">
    <property type="entry name" value="Nucleotide-diphossugar_trans"/>
</dbReference>
<comment type="subcellular location">
    <subcellularLocation>
        <location evidence="1">Endoplasmic reticulum</location>
    </subcellularLocation>
</comment>
<keyword evidence="10" id="KW-1185">Reference proteome</keyword>
<dbReference type="PANTHER" id="PTHR31121">
    <property type="entry name" value="ALPHA-1,2 MANNOSYLTRANSFERASE KTR1"/>
    <property type="match status" value="1"/>
</dbReference>
<dbReference type="OMA" id="YQHSTIQ"/>
<evidence type="ECO:0000256" key="5">
    <source>
        <dbReference type="ARBA" id="ARBA00022824"/>
    </source>
</evidence>
<dbReference type="Pfam" id="PF01793">
    <property type="entry name" value="Glyco_transf_15"/>
    <property type="match status" value="1"/>
</dbReference>
<evidence type="ECO:0000256" key="4">
    <source>
        <dbReference type="ARBA" id="ARBA00022679"/>
    </source>
</evidence>
<dbReference type="EMBL" id="KE651167">
    <property type="protein sequence ID" value="EEB07956.1"/>
    <property type="molecule type" value="Genomic_DNA"/>
</dbReference>
<dbReference type="GO" id="GO:0000026">
    <property type="term" value="F:alpha-1,2-mannosyltransferase activity"/>
    <property type="evidence" value="ECO:0000318"/>
    <property type="project" value="GO_Central"/>
</dbReference>
<dbReference type="FunFam" id="3.90.550.10:FF:000051">
    <property type="entry name" value="Alpha-1,2-mannosyltransferase (Ktr4)"/>
    <property type="match status" value="1"/>
</dbReference>
<dbReference type="InterPro" id="IPR002685">
    <property type="entry name" value="Glyco_trans_15"/>
</dbReference>
<keyword evidence="7" id="KW-1133">Transmembrane helix</keyword>
<keyword evidence="7" id="KW-0472">Membrane</keyword>
<keyword evidence="4" id="KW-0808">Transferase</keyword>
<dbReference type="SUPFAM" id="SSF53448">
    <property type="entry name" value="Nucleotide-diphospho-sugar transferases"/>
    <property type="match status" value="1"/>
</dbReference>
<evidence type="ECO:0000313" key="9">
    <source>
        <dbReference type="JaponicusDB" id="SJAG_03082"/>
    </source>
</evidence>
<dbReference type="VEuPathDB" id="FungiDB:SJAG_03082"/>